<dbReference type="Proteomes" id="UP000295706">
    <property type="component" value="Unassembled WGS sequence"/>
</dbReference>
<protein>
    <submittedName>
        <fullName evidence="2">Uncharacterized protein</fullName>
    </submittedName>
</protein>
<feature type="transmembrane region" description="Helical" evidence="1">
    <location>
        <begin position="180"/>
        <end position="198"/>
    </location>
</feature>
<dbReference type="AlphaFoldDB" id="A0A4R4KLC7"/>
<evidence type="ECO:0000256" key="1">
    <source>
        <dbReference type="SAM" id="Phobius"/>
    </source>
</evidence>
<feature type="transmembrane region" description="Helical" evidence="1">
    <location>
        <begin position="25"/>
        <end position="45"/>
    </location>
</feature>
<accession>A0A4R4KLC7</accession>
<proteinExistence type="predicted"/>
<keyword evidence="1" id="KW-0812">Transmembrane</keyword>
<dbReference type="EMBL" id="SMJU01000001">
    <property type="protein sequence ID" value="TDB69058.1"/>
    <property type="molecule type" value="Genomic_DNA"/>
</dbReference>
<sequence>MNQTFNLHRFGLMVRLELAEKGQSYLLSILPILLFLFAMMVPITFSKEYNSNLEGLHPAALLLSVFLGGSFYTSLAFNQYGAPANAISEVMIPASRLEKFFCAWFLNLLFIIPLFGLFILLSDWTTNFANHRLSQLGIREQYVMLPAEMRNTYFLFYIIINGLVFLGSIYFKESAYLKTLGLTIALFIVLLVGNQWFARYLTSFPKNSLHISPFEPGWQIVLEESSTYHNIMLAPAMQTYVNFLPFLVLVALWYITYIRLTEREI</sequence>
<feature type="transmembrane region" description="Helical" evidence="1">
    <location>
        <begin position="101"/>
        <end position="121"/>
    </location>
</feature>
<keyword evidence="1" id="KW-0472">Membrane</keyword>
<keyword evidence="3" id="KW-1185">Reference proteome</keyword>
<feature type="transmembrane region" description="Helical" evidence="1">
    <location>
        <begin position="57"/>
        <end position="80"/>
    </location>
</feature>
<organism evidence="2 3">
    <name type="scientific">Arundinibacter roseus</name>
    <dbReference type="NCBI Taxonomy" id="2070510"/>
    <lineage>
        <taxon>Bacteria</taxon>
        <taxon>Pseudomonadati</taxon>
        <taxon>Bacteroidota</taxon>
        <taxon>Cytophagia</taxon>
        <taxon>Cytophagales</taxon>
        <taxon>Spirosomataceae</taxon>
        <taxon>Arundinibacter</taxon>
    </lineage>
</organism>
<feature type="transmembrane region" description="Helical" evidence="1">
    <location>
        <begin position="153"/>
        <end position="171"/>
    </location>
</feature>
<dbReference type="RefSeq" id="WP_132113776.1">
    <property type="nucleotide sequence ID" value="NZ_SMJU01000001.1"/>
</dbReference>
<feature type="transmembrane region" description="Helical" evidence="1">
    <location>
        <begin position="240"/>
        <end position="260"/>
    </location>
</feature>
<comment type="caution">
    <text evidence="2">The sequence shown here is derived from an EMBL/GenBank/DDBJ whole genome shotgun (WGS) entry which is preliminary data.</text>
</comment>
<gene>
    <name evidence="2" type="ORF">EZE20_01615</name>
</gene>
<dbReference type="OrthoDB" id="1523880at2"/>
<reference evidence="2 3" key="1">
    <citation type="submission" date="2019-02" db="EMBL/GenBank/DDBJ databases">
        <title>Arundinibacter roseus gen. nov., sp. nov., a new member of the family Cytophagaceae.</title>
        <authorList>
            <person name="Szuroczki S."/>
            <person name="Khayer B."/>
            <person name="Sproer C."/>
            <person name="Toumi M."/>
            <person name="Szabo A."/>
            <person name="Felfoldi T."/>
            <person name="Schumann P."/>
            <person name="Toth E."/>
        </authorList>
    </citation>
    <scope>NUCLEOTIDE SEQUENCE [LARGE SCALE GENOMIC DNA]</scope>
    <source>
        <strain evidence="2 3">DMA-k-7a</strain>
    </source>
</reference>
<name>A0A4R4KLC7_9BACT</name>
<evidence type="ECO:0000313" key="3">
    <source>
        <dbReference type="Proteomes" id="UP000295706"/>
    </source>
</evidence>
<evidence type="ECO:0000313" key="2">
    <source>
        <dbReference type="EMBL" id="TDB69058.1"/>
    </source>
</evidence>
<keyword evidence="1" id="KW-1133">Transmembrane helix</keyword>